<feature type="transmembrane region" description="Helical" evidence="11">
    <location>
        <begin position="128"/>
        <end position="146"/>
    </location>
</feature>
<evidence type="ECO:0000256" key="2">
    <source>
        <dbReference type="ARBA" id="ARBA00022448"/>
    </source>
</evidence>
<feature type="compositionally biased region" description="Basic and acidic residues" evidence="10">
    <location>
        <begin position="1316"/>
        <end position="1336"/>
    </location>
</feature>
<evidence type="ECO:0000256" key="6">
    <source>
        <dbReference type="ARBA" id="ARBA00022840"/>
    </source>
</evidence>
<keyword evidence="3 11" id="KW-0812">Transmembrane</keyword>
<dbReference type="PROSITE" id="PS50893">
    <property type="entry name" value="ABC_TRANSPORTER_2"/>
    <property type="match status" value="2"/>
</dbReference>
<sequence length="1540" mass="171414">MPAILATFLFVLRMNDLRRFGKAHNLGRTNVIYWPCQVLMIAGAVALIARAVVVSGQSSEYASPAVFLANVSMAVAWIFATILNHFEHQYEIRSSTAIFAYYVVSIIGSAITARTLSSLPNPTSTANVFFYLFLAFNILGFIVEAWPRGRTAVQKASDASAYEKANLGSRYSFHYIQATISKGYKTPLKPEDIQQMMPKRIRTQHSFVFLSERWEAHVRKRQAKGKEPNLMWLILSSYGTQWVPILAYKLLGSTLTFLAPELLDRLLSFTNSYSGEEGVVPQPALLGIILAFGMFFSTMISALLEAQFVQLALNVGIEVRTALVSMVYRKALKLSPFAKQSLTPGEISNHMSVDSDKWSVVLDLLPMWISVPFEICLALWLLYRQLGWASMAGLATIIAVSPLQAYIAAFFSRAKDEKLAAMDNRIRLVNEVLAGIKIVKLYGWESSFRSKIAMYRNREMAILRKIGLAFSFMTIMFSSLTLLMALVSFSIYATVGGRGGAPGDINAQTIFVSLTLFGLLNRPIGMLSFILGETVGLVVANRRIQRYLLSEELDDSEIERHDTLPEKTSDSAPVVIQIQNATFAWDKEGPEVETDKQEKTRVKKEARKYKEQVKEALASGLPTPSPPSPVERNYDATLTDINLSVSMGHLTAIVGRVGQGKTSLFSAMIGDMYKRQGSVKIYGRVAYAPQQTWIINATLKDNIVFGLEFDQEKYDRIVYASGLQPDIEMLPAGDLTEIGERGINLSGGQKQRVSLARAAYQDADIYLLDDPLSAVDAHVDQHLWQNLIGPNGLLKDKTRMLVTHGIHHLSEVDQIVVIKDGEISEVGQYQELLDAKNAFFKLIEDYSAKETCKDSESTTSTDDALGDRTMTLAGDDDIVADGKSKGAVAKHGAVETSNVVDEKLDDKADLIDEEHMQIGNVRLAVYKIYAKAASYRNAIQVLLLFGVIQGCQIGTTIWLQQWVGVVSTTTHGVGFFMGIYAVLVFAYMMLTVWTSYTTMVSAGVRASERLHNNLLNNVLRLPMSFFDTTPVGRIVNRFSSDFYSIDEVIPWGFHDMIFCGVSTFGSLIVIGVATPWFLVIVPPVMAAYVVVQSYYIASSRAFKRIESITKSPMYQHFSETLSGVSTIRAMRYEARFIDENATKSNLTSNSHFIWAVGNRWINVRLELLGSIIVLASALFAVMSRNTLSASVAGMSLSYALNITQDITWMVRCYCELQNNLVSVERVKEYSDKHCEAPNETTVNLPPNWPAHGKIEFKNYSTRYRQGMDLVIKNVSFDVQPGQKIGIVGRTGAGKSSLTLALFRIIEAANSHWAKASHSEAEASKDDKKDKEKEKEKEKTVVELEKVAVEEDGGSIWIDGVDISTIGLEALRQNLAIIPQDPTLFVGTVRDNLDPFERCQDAELWEALERAHLKKYISSKPGGLSYEVTQNGENFSVGQRSLICLARALLRKTKILVLDEATAAVDVETDELIQKTIRSEFADRTILTIAHRIKTVMDYDKILVLEKGRVQEYESPETLLQHADSLFYNLAQQAGEIKSSD</sequence>
<accession>A0A9P5VM98</accession>
<feature type="transmembrane region" description="Helical" evidence="11">
    <location>
        <begin position="975"/>
        <end position="996"/>
    </location>
</feature>
<dbReference type="GO" id="GO:0000329">
    <property type="term" value="C:fungal-type vacuole membrane"/>
    <property type="evidence" value="ECO:0007669"/>
    <property type="project" value="UniProtKB-ARBA"/>
</dbReference>
<dbReference type="Pfam" id="PF00005">
    <property type="entry name" value="ABC_tran"/>
    <property type="match status" value="3"/>
</dbReference>
<dbReference type="Pfam" id="PF00664">
    <property type="entry name" value="ABC_membrane"/>
    <property type="match status" value="2"/>
</dbReference>
<dbReference type="CDD" id="cd03244">
    <property type="entry name" value="ABCC_MRP_domain2"/>
    <property type="match status" value="1"/>
</dbReference>
<keyword evidence="9" id="KW-0175">Coiled coil</keyword>
<dbReference type="FunFam" id="1.20.1560.10:FF:000001">
    <property type="entry name" value="ATP-binding cassette subfamily C member 1"/>
    <property type="match status" value="1"/>
</dbReference>
<reference evidence="14" key="1">
    <citation type="journal article" date="2020" name="Fungal Divers.">
        <title>Resolving the Mortierellaceae phylogeny through synthesis of multi-gene phylogenetics and phylogenomics.</title>
        <authorList>
            <person name="Vandepol N."/>
            <person name="Liber J."/>
            <person name="Desiro A."/>
            <person name="Na H."/>
            <person name="Kennedy M."/>
            <person name="Barry K."/>
            <person name="Grigoriev I.V."/>
            <person name="Miller A.N."/>
            <person name="O'Donnell K."/>
            <person name="Stajich J.E."/>
            <person name="Bonito G."/>
        </authorList>
    </citation>
    <scope>NUCLEOTIDE SEQUENCE</scope>
    <source>
        <strain evidence="14">NVP1</strain>
    </source>
</reference>
<evidence type="ECO:0000259" key="12">
    <source>
        <dbReference type="PROSITE" id="PS50893"/>
    </source>
</evidence>
<dbReference type="FunFam" id="3.40.50.300:FF:000163">
    <property type="entry name" value="Multidrug resistance-associated protein member 4"/>
    <property type="match status" value="1"/>
</dbReference>
<evidence type="ECO:0000259" key="13">
    <source>
        <dbReference type="PROSITE" id="PS50929"/>
    </source>
</evidence>
<dbReference type="GO" id="GO:0140359">
    <property type="term" value="F:ABC-type transporter activity"/>
    <property type="evidence" value="ECO:0007669"/>
    <property type="project" value="InterPro"/>
</dbReference>
<dbReference type="Gene3D" id="1.20.1560.10">
    <property type="entry name" value="ABC transporter type 1, transmembrane domain"/>
    <property type="match status" value="2"/>
</dbReference>
<dbReference type="PROSITE" id="PS50929">
    <property type="entry name" value="ABC_TM1F"/>
    <property type="match status" value="2"/>
</dbReference>
<keyword evidence="4" id="KW-0677">Repeat</keyword>
<keyword evidence="8 11" id="KW-0472">Membrane</keyword>
<keyword evidence="2" id="KW-0813">Transport</keyword>
<evidence type="ECO:0000256" key="3">
    <source>
        <dbReference type="ARBA" id="ARBA00022692"/>
    </source>
</evidence>
<gene>
    <name evidence="14" type="primary">ABCC3_3</name>
    <name evidence="14" type="ORF">BG006_005097</name>
</gene>
<dbReference type="CDD" id="cd03250">
    <property type="entry name" value="ABCC_MRP_domain1"/>
    <property type="match status" value="1"/>
</dbReference>
<evidence type="ECO:0000256" key="8">
    <source>
        <dbReference type="ARBA" id="ARBA00023136"/>
    </source>
</evidence>
<dbReference type="PROSITE" id="PS00211">
    <property type="entry name" value="ABC_TRANSPORTER_1"/>
    <property type="match status" value="2"/>
</dbReference>
<dbReference type="InterPro" id="IPR003439">
    <property type="entry name" value="ABC_transporter-like_ATP-bd"/>
</dbReference>
<feature type="transmembrane region" description="Helical" evidence="11">
    <location>
        <begin position="98"/>
        <end position="116"/>
    </location>
</feature>
<feature type="transmembrane region" description="Helical" evidence="11">
    <location>
        <begin position="1076"/>
        <end position="1097"/>
    </location>
</feature>
<dbReference type="FunFam" id="3.40.50.300:FF:000997">
    <property type="entry name" value="Multidrug resistance-associated protein 1"/>
    <property type="match status" value="1"/>
</dbReference>
<evidence type="ECO:0000256" key="7">
    <source>
        <dbReference type="ARBA" id="ARBA00022989"/>
    </source>
</evidence>
<keyword evidence="7 11" id="KW-1133">Transmembrane helix</keyword>
<feature type="domain" description="ABC transmembrane type-1" evidence="13">
    <location>
        <begin position="939"/>
        <end position="1218"/>
    </location>
</feature>
<feature type="coiled-coil region" evidence="9">
    <location>
        <begin position="592"/>
        <end position="619"/>
    </location>
</feature>
<dbReference type="InterPro" id="IPR027417">
    <property type="entry name" value="P-loop_NTPase"/>
</dbReference>
<feature type="transmembrane region" description="Helical" evidence="11">
    <location>
        <begin position="1165"/>
        <end position="1182"/>
    </location>
</feature>
<evidence type="ECO:0000256" key="10">
    <source>
        <dbReference type="SAM" id="MobiDB-lite"/>
    </source>
</evidence>
<evidence type="ECO:0000256" key="11">
    <source>
        <dbReference type="SAM" id="Phobius"/>
    </source>
</evidence>
<dbReference type="CDD" id="cd18603">
    <property type="entry name" value="ABC_6TM_MRP1_2_3_6_D2_like"/>
    <property type="match status" value="1"/>
</dbReference>
<feature type="transmembrane region" description="Helical" evidence="11">
    <location>
        <begin position="466"/>
        <end position="492"/>
    </location>
</feature>
<dbReference type="PANTHER" id="PTHR24223">
    <property type="entry name" value="ATP-BINDING CASSETTE SUB-FAMILY C"/>
    <property type="match status" value="1"/>
</dbReference>
<feature type="domain" description="ABC transmembrane type-1" evidence="13">
    <location>
        <begin position="232"/>
        <end position="536"/>
    </location>
</feature>
<protein>
    <submittedName>
        <fullName evidence="14">Canalicular multispecific organic anion transporter 2</fullName>
    </submittedName>
</protein>
<dbReference type="InterPro" id="IPR011527">
    <property type="entry name" value="ABC1_TM_dom"/>
</dbReference>
<dbReference type="InterPro" id="IPR036640">
    <property type="entry name" value="ABC1_TM_sf"/>
</dbReference>
<comment type="subcellular location">
    <subcellularLocation>
        <location evidence="1">Vacuole membrane</location>
        <topology evidence="1">Multi-pass membrane protein</topology>
    </subcellularLocation>
</comment>
<dbReference type="InterPro" id="IPR003593">
    <property type="entry name" value="AAA+_ATPase"/>
</dbReference>
<evidence type="ECO:0000256" key="9">
    <source>
        <dbReference type="SAM" id="Coils"/>
    </source>
</evidence>
<evidence type="ECO:0000313" key="14">
    <source>
        <dbReference type="EMBL" id="KAF9332032.1"/>
    </source>
</evidence>
<feature type="transmembrane region" description="Helical" evidence="11">
    <location>
        <begin position="523"/>
        <end position="540"/>
    </location>
</feature>
<dbReference type="FunFam" id="1.20.1560.10:FF:000006">
    <property type="entry name" value="ATP-binding cassette, sub-family C (CFTR/MRP), member 9"/>
    <property type="match status" value="1"/>
</dbReference>
<feature type="transmembrane region" description="Helical" evidence="11">
    <location>
        <begin position="941"/>
        <end position="963"/>
    </location>
</feature>
<proteinExistence type="predicted"/>
<dbReference type="PANTHER" id="PTHR24223:SF443">
    <property type="entry name" value="MULTIDRUG-RESISTANCE LIKE PROTEIN 1, ISOFORM I"/>
    <property type="match status" value="1"/>
</dbReference>
<feature type="domain" description="ABC transporter" evidence="12">
    <location>
        <begin position="1254"/>
        <end position="1531"/>
    </location>
</feature>
<evidence type="ECO:0000256" key="5">
    <source>
        <dbReference type="ARBA" id="ARBA00022741"/>
    </source>
</evidence>
<dbReference type="GO" id="GO:0016887">
    <property type="term" value="F:ATP hydrolysis activity"/>
    <property type="evidence" value="ECO:0007669"/>
    <property type="project" value="InterPro"/>
</dbReference>
<dbReference type="InterPro" id="IPR017871">
    <property type="entry name" value="ABC_transporter-like_CS"/>
</dbReference>
<keyword evidence="15" id="KW-1185">Reference proteome</keyword>
<feature type="transmembrane region" description="Helical" evidence="11">
    <location>
        <begin position="1048"/>
        <end position="1070"/>
    </location>
</feature>
<dbReference type="SMART" id="SM00382">
    <property type="entry name" value="AAA"/>
    <property type="match status" value="2"/>
</dbReference>
<comment type="caution">
    <text evidence="14">The sequence shown here is derived from an EMBL/GenBank/DDBJ whole genome shotgun (WGS) entry which is preliminary data.</text>
</comment>
<dbReference type="EMBL" id="JAAAUY010000286">
    <property type="protein sequence ID" value="KAF9332032.1"/>
    <property type="molecule type" value="Genomic_DNA"/>
</dbReference>
<name>A0A9P5VM98_9FUNG</name>
<evidence type="ECO:0000256" key="4">
    <source>
        <dbReference type="ARBA" id="ARBA00022737"/>
    </source>
</evidence>
<dbReference type="Proteomes" id="UP000696485">
    <property type="component" value="Unassembled WGS sequence"/>
</dbReference>
<feature type="transmembrane region" description="Helical" evidence="11">
    <location>
        <begin position="360"/>
        <end position="382"/>
    </location>
</feature>
<dbReference type="Gene3D" id="3.40.50.300">
    <property type="entry name" value="P-loop containing nucleotide triphosphate hydrolases"/>
    <property type="match status" value="2"/>
</dbReference>
<feature type="transmembrane region" description="Helical" evidence="11">
    <location>
        <begin position="388"/>
        <end position="411"/>
    </location>
</feature>
<dbReference type="SUPFAM" id="SSF52540">
    <property type="entry name" value="P-loop containing nucleoside triphosphate hydrolases"/>
    <property type="match status" value="3"/>
</dbReference>
<dbReference type="GO" id="GO:0005524">
    <property type="term" value="F:ATP binding"/>
    <property type="evidence" value="ECO:0007669"/>
    <property type="project" value="UniProtKB-KW"/>
</dbReference>
<evidence type="ECO:0000313" key="15">
    <source>
        <dbReference type="Proteomes" id="UP000696485"/>
    </source>
</evidence>
<dbReference type="CDD" id="cd18579">
    <property type="entry name" value="ABC_6TM_ABCC_D1"/>
    <property type="match status" value="1"/>
</dbReference>
<feature type="transmembrane region" description="Helical" evidence="11">
    <location>
        <begin position="284"/>
        <end position="304"/>
    </location>
</feature>
<feature type="domain" description="ABC transporter" evidence="12">
    <location>
        <begin position="611"/>
        <end position="845"/>
    </location>
</feature>
<dbReference type="InterPro" id="IPR050173">
    <property type="entry name" value="ABC_transporter_C-like"/>
</dbReference>
<feature type="region of interest" description="Disordered" evidence="10">
    <location>
        <begin position="1315"/>
        <end position="1336"/>
    </location>
</feature>
<dbReference type="InterPro" id="IPR044746">
    <property type="entry name" value="ABCC_6TM_D1"/>
</dbReference>
<keyword evidence="6" id="KW-0067">ATP-binding</keyword>
<feature type="transmembrane region" description="Helical" evidence="11">
    <location>
        <begin position="31"/>
        <end position="53"/>
    </location>
</feature>
<feature type="transmembrane region" description="Helical" evidence="11">
    <location>
        <begin position="230"/>
        <end position="251"/>
    </location>
</feature>
<keyword evidence="5" id="KW-0547">Nucleotide-binding</keyword>
<organism evidence="14 15">
    <name type="scientific">Podila minutissima</name>
    <dbReference type="NCBI Taxonomy" id="64525"/>
    <lineage>
        <taxon>Eukaryota</taxon>
        <taxon>Fungi</taxon>
        <taxon>Fungi incertae sedis</taxon>
        <taxon>Mucoromycota</taxon>
        <taxon>Mortierellomycotina</taxon>
        <taxon>Mortierellomycetes</taxon>
        <taxon>Mortierellales</taxon>
        <taxon>Mortierellaceae</taxon>
        <taxon>Podila</taxon>
    </lineage>
</organism>
<feature type="transmembrane region" description="Helical" evidence="11">
    <location>
        <begin position="65"/>
        <end position="86"/>
    </location>
</feature>
<dbReference type="SUPFAM" id="SSF90123">
    <property type="entry name" value="ABC transporter transmembrane region"/>
    <property type="match status" value="2"/>
</dbReference>
<evidence type="ECO:0000256" key="1">
    <source>
        <dbReference type="ARBA" id="ARBA00004128"/>
    </source>
</evidence>